<evidence type="ECO:0000313" key="5">
    <source>
        <dbReference type="Proteomes" id="UP000000370"/>
    </source>
</evidence>
<dbReference type="Pfam" id="PF01522">
    <property type="entry name" value="Polysacc_deac_1"/>
    <property type="match status" value="1"/>
</dbReference>
<gene>
    <name evidence="4" type="ordered locus">Cphy_3069</name>
</gene>
<accession>A9KQU7</accession>
<protein>
    <submittedName>
        <fullName evidence="4">Polysaccharide deacetylase</fullName>
    </submittedName>
</protein>
<dbReference type="SUPFAM" id="SSF88713">
    <property type="entry name" value="Glycoside hydrolase/deacetylase"/>
    <property type="match status" value="1"/>
</dbReference>
<dbReference type="PANTHER" id="PTHR10587:SF133">
    <property type="entry name" value="CHITIN DEACETYLASE 1-RELATED"/>
    <property type="match status" value="1"/>
</dbReference>
<organism evidence="4 5">
    <name type="scientific">Lachnoclostridium phytofermentans (strain ATCC 700394 / DSM 18823 / ISDg)</name>
    <name type="common">Clostridium phytofermentans</name>
    <dbReference type="NCBI Taxonomy" id="357809"/>
    <lineage>
        <taxon>Bacteria</taxon>
        <taxon>Bacillati</taxon>
        <taxon>Bacillota</taxon>
        <taxon>Clostridia</taxon>
        <taxon>Lachnospirales</taxon>
        <taxon>Lachnospiraceae</taxon>
    </lineage>
</organism>
<dbReference type="AlphaFoldDB" id="A9KQU7"/>
<evidence type="ECO:0000259" key="3">
    <source>
        <dbReference type="PROSITE" id="PS51677"/>
    </source>
</evidence>
<keyword evidence="2" id="KW-0378">Hydrolase</keyword>
<dbReference type="STRING" id="357809.Cphy_3069"/>
<keyword evidence="5" id="KW-1185">Reference proteome</keyword>
<dbReference type="GO" id="GO:0016810">
    <property type="term" value="F:hydrolase activity, acting on carbon-nitrogen (but not peptide) bonds"/>
    <property type="evidence" value="ECO:0007669"/>
    <property type="project" value="InterPro"/>
</dbReference>
<reference evidence="5" key="1">
    <citation type="submission" date="2007-11" db="EMBL/GenBank/DDBJ databases">
        <title>Complete genome sequence of Clostridium phytofermentans ISDg.</title>
        <authorList>
            <person name="Leschine S.B."/>
            <person name="Warnick T.A."/>
            <person name="Blanchard J.L."/>
            <person name="Schnell D.J."/>
            <person name="Petit E.L."/>
            <person name="LaTouf W.G."/>
            <person name="Copeland A."/>
            <person name="Lucas S."/>
            <person name="Lapidus A."/>
            <person name="Barry K."/>
            <person name="Glavina del Rio T."/>
            <person name="Dalin E."/>
            <person name="Tice H."/>
            <person name="Pitluck S."/>
            <person name="Kiss H."/>
            <person name="Brettin T."/>
            <person name="Bruce D."/>
            <person name="Detter J.C."/>
            <person name="Han C."/>
            <person name="Kuske C."/>
            <person name="Schmutz J."/>
            <person name="Larimer F."/>
            <person name="Land M."/>
            <person name="Hauser L."/>
            <person name="Kyrpides N."/>
            <person name="Kim E.A."/>
            <person name="Richardson P."/>
        </authorList>
    </citation>
    <scope>NUCLEOTIDE SEQUENCE [LARGE SCALE GENOMIC DNA]</scope>
    <source>
        <strain evidence="5">ATCC 700394 / DSM 18823 / ISDg</strain>
    </source>
</reference>
<dbReference type="PANTHER" id="PTHR10587">
    <property type="entry name" value="GLYCOSYL TRANSFERASE-RELATED"/>
    <property type="match status" value="1"/>
</dbReference>
<dbReference type="GO" id="GO:0005975">
    <property type="term" value="P:carbohydrate metabolic process"/>
    <property type="evidence" value="ECO:0007669"/>
    <property type="project" value="InterPro"/>
</dbReference>
<evidence type="ECO:0000313" key="4">
    <source>
        <dbReference type="EMBL" id="ABX43426.1"/>
    </source>
</evidence>
<dbReference type="GO" id="GO:0046872">
    <property type="term" value="F:metal ion binding"/>
    <property type="evidence" value="ECO:0007669"/>
    <property type="project" value="UniProtKB-KW"/>
</dbReference>
<sequence length="465" mass="53251" precursor="true">MIKPKNIPMKYYLVLLLFILTIIMISCSGRNVKNYDEAISPDSIYQEIGNTQIIKEVNELAKISIYYPKIGQEVIDQNILEYVNSIMTDFENEIKLKQEQSNVSFDYTPRLTIQYETYASYPNICSIKFHILEGMPWEEKKRDYIQTLCFQVDEGKSLKIDDILSVAHQQEFYDQVIKQLETQEVYGKYLDEDMIESMVMDAVQNGLQFALTKDNMILYFPRYDLLSGLSLSPTTSIAIASLSDKLGLDERGKLYSGRKIDSNRPMIALTFDDGPHDIYTARILDTLKECGGKATFFVLGKRVESHSKILKRMLKEGSEIGNHSYSHPLLTTSTTDKIKKEISRTQDAIYQCTGFTPKLVRPTYGAVNQTVRAAIRYPMIEWSVDTEDWKSRNIDMIVKEAMKGAKDGAIILMHDIYPTTATAAEKVIQKLTKEGYQLVTISELFEYRGIGLSAGREYFSSKYNR</sequence>
<evidence type="ECO:0000256" key="1">
    <source>
        <dbReference type="ARBA" id="ARBA00022723"/>
    </source>
</evidence>
<dbReference type="InterPro" id="IPR011330">
    <property type="entry name" value="Glyco_hydro/deAcase_b/a-brl"/>
</dbReference>
<keyword evidence="1" id="KW-0479">Metal-binding</keyword>
<dbReference type="eggNOG" id="COG0726">
    <property type="taxonomic scope" value="Bacteria"/>
</dbReference>
<dbReference type="GO" id="GO:0016020">
    <property type="term" value="C:membrane"/>
    <property type="evidence" value="ECO:0007669"/>
    <property type="project" value="TreeGrafter"/>
</dbReference>
<dbReference type="InterPro" id="IPR002509">
    <property type="entry name" value="NODB_dom"/>
</dbReference>
<dbReference type="InterPro" id="IPR050248">
    <property type="entry name" value="Polysacc_deacetylase_ArnD"/>
</dbReference>
<dbReference type="PROSITE" id="PS51677">
    <property type="entry name" value="NODB"/>
    <property type="match status" value="1"/>
</dbReference>
<dbReference type="EMBL" id="CP000885">
    <property type="protein sequence ID" value="ABX43426.1"/>
    <property type="molecule type" value="Genomic_DNA"/>
</dbReference>
<dbReference type="RefSeq" id="WP_012201077.1">
    <property type="nucleotide sequence ID" value="NC_010001.1"/>
</dbReference>
<evidence type="ECO:0000256" key="2">
    <source>
        <dbReference type="ARBA" id="ARBA00022801"/>
    </source>
</evidence>
<dbReference type="OrthoDB" id="9806342at2"/>
<dbReference type="Gene3D" id="3.20.20.370">
    <property type="entry name" value="Glycoside hydrolase/deacetylase"/>
    <property type="match status" value="1"/>
</dbReference>
<dbReference type="PROSITE" id="PS51257">
    <property type="entry name" value="PROKAR_LIPOPROTEIN"/>
    <property type="match status" value="1"/>
</dbReference>
<dbReference type="Proteomes" id="UP000000370">
    <property type="component" value="Chromosome"/>
</dbReference>
<dbReference type="HOGENOM" id="CLU_037608_3_0_9"/>
<name>A9KQU7_LACP7</name>
<feature type="domain" description="NodB homology" evidence="3">
    <location>
        <begin position="265"/>
        <end position="439"/>
    </location>
</feature>
<dbReference type="CDD" id="cd10954">
    <property type="entry name" value="CE4_CtAXE_like"/>
    <property type="match status" value="1"/>
</dbReference>
<dbReference type="KEGG" id="cpy:Cphy_3069"/>
<proteinExistence type="predicted"/>